<keyword evidence="3" id="KW-1185">Reference proteome</keyword>
<dbReference type="InParanoid" id="F0YHP4"/>
<dbReference type="EMBL" id="GL833142">
    <property type="protein sequence ID" value="EGB05273.1"/>
    <property type="molecule type" value="Genomic_DNA"/>
</dbReference>
<feature type="transmembrane region" description="Helical" evidence="1">
    <location>
        <begin position="89"/>
        <end position="109"/>
    </location>
</feature>
<dbReference type="OrthoDB" id="36576at2759"/>
<evidence type="ECO:0000256" key="1">
    <source>
        <dbReference type="SAM" id="Phobius"/>
    </source>
</evidence>
<keyword evidence="1" id="KW-1133">Transmembrane helix</keyword>
<reference evidence="2 3" key="1">
    <citation type="journal article" date="2011" name="Proc. Natl. Acad. Sci. U.S.A.">
        <title>Niche of harmful alga Aureococcus anophagefferens revealed through ecogenomics.</title>
        <authorList>
            <person name="Gobler C.J."/>
            <person name="Berry D.L."/>
            <person name="Dyhrman S.T."/>
            <person name="Wilhelm S.W."/>
            <person name="Salamov A."/>
            <person name="Lobanov A.V."/>
            <person name="Zhang Y."/>
            <person name="Collier J.L."/>
            <person name="Wurch L.L."/>
            <person name="Kustka A.B."/>
            <person name="Dill B.D."/>
            <person name="Shah M."/>
            <person name="VerBerkmoes N.C."/>
            <person name="Kuo A."/>
            <person name="Terry A."/>
            <person name="Pangilinan J."/>
            <person name="Lindquist E.A."/>
            <person name="Lucas S."/>
            <person name="Paulsen I.T."/>
            <person name="Hattenrath-Lehmann T.K."/>
            <person name="Talmage S.C."/>
            <person name="Walker E.A."/>
            <person name="Koch F."/>
            <person name="Burson A.M."/>
            <person name="Marcoval M.A."/>
            <person name="Tang Y.Z."/>
            <person name="Lecleir G.R."/>
            <person name="Coyne K.J."/>
            <person name="Berg G.M."/>
            <person name="Bertrand E.M."/>
            <person name="Saito M.A."/>
            <person name="Gladyshev V.N."/>
            <person name="Grigoriev I.V."/>
        </authorList>
    </citation>
    <scope>NUCLEOTIDE SEQUENCE [LARGE SCALE GENOMIC DNA]</scope>
    <source>
        <strain evidence="3">CCMP 1984</strain>
    </source>
</reference>
<keyword evidence="1" id="KW-0472">Membrane</keyword>
<dbReference type="GeneID" id="20225811"/>
<evidence type="ECO:0000313" key="3">
    <source>
        <dbReference type="Proteomes" id="UP000002729"/>
    </source>
</evidence>
<dbReference type="RefSeq" id="XP_009039924.1">
    <property type="nucleotide sequence ID" value="XM_009041676.1"/>
</dbReference>
<proteinExistence type="predicted"/>
<sequence length="125" mass="13336">MAIMPPFFAFVLAGEHAINRTVREGGAAAAAGGAAARTGSTWHLRAANYFHHHTLICFGAIITPMYGAILSNELAKPRPPTWRFSHAIIHTRVFGQAAAVVSLVLCFGFKDIMTKAGAPFDVGDD</sequence>
<dbReference type="Proteomes" id="UP000002729">
    <property type="component" value="Unassembled WGS sequence"/>
</dbReference>
<accession>F0YHP4</accession>
<gene>
    <name evidence="2" type="ORF">AURANDRAFT_66471</name>
</gene>
<name>F0YHP4_AURAN</name>
<evidence type="ECO:0000313" key="2">
    <source>
        <dbReference type="EMBL" id="EGB05273.1"/>
    </source>
</evidence>
<feature type="transmembrane region" description="Helical" evidence="1">
    <location>
        <begin position="49"/>
        <end position="69"/>
    </location>
</feature>
<keyword evidence="1" id="KW-0812">Transmembrane</keyword>
<dbReference type="KEGG" id="aaf:AURANDRAFT_66471"/>
<organism evidence="3">
    <name type="scientific">Aureococcus anophagefferens</name>
    <name type="common">Harmful bloom alga</name>
    <dbReference type="NCBI Taxonomy" id="44056"/>
    <lineage>
        <taxon>Eukaryota</taxon>
        <taxon>Sar</taxon>
        <taxon>Stramenopiles</taxon>
        <taxon>Ochrophyta</taxon>
        <taxon>Pelagophyceae</taxon>
        <taxon>Pelagomonadales</taxon>
        <taxon>Pelagomonadaceae</taxon>
        <taxon>Aureococcus</taxon>
    </lineage>
</organism>
<protein>
    <submittedName>
        <fullName evidence="2">Expressed protein</fullName>
    </submittedName>
</protein>
<dbReference type="AlphaFoldDB" id="F0YHP4"/>